<dbReference type="Proteomes" id="UP000821853">
    <property type="component" value="Unassembled WGS sequence"/>
</dbReference>
<comment type="caution">
    <text evidence="1">The sequence shown here is derived from an EMBL/GenBank/DDBJ whole genome shotgun (WGS) entry which is preliminary data.</text>
</comment>
<dbReference type="VEuPathDB" id="VectorBase:HLOH_059273"/>
<gene>
    <name evidence="1" type="ORF">HPB48_025115</name>
</gene>
<sequence length="210" mass="22931">MGRDHLLEFASDFLRAPEWGAPETTEPLPCWHRAVNRVSSKDNNLLPRIKRQRAGEPEHFIREPSCVTGKGRPLLTNGPSHLSFSSNDGYDIAYWRHDRRLSDMGLAISELWKPVDRAPILPTAGASGPGKEAGCRSARDSGLRAGLERGSFRVVPSQLVEAATKVMLLVRCRRGGVFPGDSQQCSNETGRGPSDANGARVFLACKGKAK</sequence>
<evidence type="ECO:0000313" key="2">
    <source>
        <dbReference type="Proteomes" id="UP000821853"/>
    </source>
</evidence>
<proteinExistence type="predicted"/>
<protein>
    <submittedName>
        <fullName evidence="1">Uncharacterized protein</fullName>
    </submittedName>
</protein>
<reference evidence="1 2" key="1">
    <citation type="journal article" date="2020" name="Cell">
        <title>Large-Scale Comparative Analyses of Tick Genomes Elucidate Their Genetic Diversity and Vector Capacities.</title>
        <authorList>
            <consortium name="Tick Genome and Microbiome Consortium (TIGMIC)"/>
            <person name="Jia N."/>
            <person name="Wang J."/>
            <person name="Shi W."/>
            <person name="Du L."/>
            <person name="Sun Y."/>
            <person name="Zhan W."/>
            <person name="Jiang J.F."/>
            <person name="Wang Q."/>
            <person name="Zhang B."/>
            <person name="Ji P."/>
            <person name="Bell-Sakyi L."/>
            <person name="Cui X.M."/>
            <person name="Yuan T.T."/>
            <person name="Jiang B.G."/>
            <person name="Yang W.F."/>
            <person name="Lam T.T."/>
            <person name="Chang Q.C."/>
            <person name="Ding S.J."/>
            <person name="Wang X.J."/>
            <person name="Zhu J.G."/>
            <person name="Ruan X.D."/>
            <person name="Zhao L."/>
            <person name="Wei J.T."/>
            <person name="Ye R.Z."/>
            <person name="Que T.C."/>
            <person name="Du C.H."/>
            <person name="Zhou Y.H."/>
            <person name="Cheng J.X."/>
            <person name="Dai P.F."/>
            <person name="Guo W.B."/>
            <person name="Han X.H."/>
            <person name="Huang E.J."/>
            <person name="Li L.F."/>
            <person name="Wei W."/>
            <person name="Gao Y.C."/>
            <person name="Liu J.Z."/>
            <person name="Shao H.Z."/>
            <person name="Wang X."/>
            <person name="Wang C.C."/>
            <person name="Yang T.C."/>
            <person name="Huo Q.B."/>
            <person name="Li W."/>
            <person name="Chen H.Y."/>
            <person name="Chen S.E."/>
            <person name="Zhou L.G."/>
            <person name="Ni X.B."/>
            <person name="Tian J.H."/>
            <person name="Sheng Y."/>
            <person name="Liu T."/>
            <person name="Pan Y.S."/>
            <person name="Xia L.Y."/>
            <person name="Li J."/>
            <person name="Zhao F."/>
            <person name="Cao W.C."/>
        </authorList>
    </citation>
    <scope>NUCLEOTIDE SEQUENCE [LARGE SCALE GENOMIC DNA]</scope>
    <source>
        <strain evidence="1">HaeL-2018</strain>
    </source>
</reference>
<dbReference type="AlphaFoldDB" id="A0A9J6GYQ3"/>
<organism evidence="1 2">
    <name type="scientific">Haemaphysalis longicornis</name>
    <name type="common">Bush tick</name>
    <dbReference type="NCBI Taxonomy" id="44386"/>
    <lineage>
        <taxon>Eukaryota</taxon>
        <taxon>Metazoa</taxon>
        <taxon>Ecdysozoa</taxon>
        <taxon>Arthropoda</taxon>
        <taxon>Chelicerata</taxon>
        <taxon>Arachnida</taxon>
        <taxon>Acari</taxon>
        <taxon>Parasitiformes</taxon>
        <taxon>Ixodida</taxon>
        <taxon>Ixodoidea</taxon>
        <taxon>Ixodidae</taxon>
        <taxon>Haemaphysalinae</taxon>
        <taxon>Haemaphysalis</taxon>
    </lineage>
</organism>
<keyword evidence="2" id="KW-1185">Reference proteome</keyword>
<dbReference type="EMBL" id="JABSTR010001154">
    <property type="protein sequence ID" value="KAH9383543.1"/>
    <property type="molecule type" value="Genomic_DNA"/>
</dbReference>
<evidence type="ECO:0000313" key="1">
    <source>
        <dbReference type="EMBL" id="KAH9383543.1"/>
    </source>
</evidence>
<accession>A0A9J6GYQ3</accession>
<name>A0A9J6GYQ3_HAELO</name>